<dbReference type="AlphaFoldDB" id="A0A0C6F588"/>
<evidence type="ECO:0000313" key="3">
    <source>
        <dbReference type="Proteomes" id="UP000061432"/>
    </source>
</evidence>
<feature type="region of interest" description="Disordered" evidence="1">
    <location>
        <begin position="291"/>
        <end position="348"/>
    </location>
</feature>
<gene>
    <name evidence="2" type="ORF">Maq22A_c25060</name>
</gene>
<sequence length="372" mass="39877">MDWFERLTGFRETEHAPTQRRLRVENGCLVREGSGDRFAVGTLTLPSVAELRAAASGVKRAGRTRLSLVEGDVRALHRLPGNRGALFQVASQFNMLEMVGPGVTPEDGVARYAGDRTQGPACAMAAGAATIYRNYLVPVEGGLGQTAGRQLDGLADLGDALARSLGTVRTALWAMRNGYALPTRAGLAAIAAYLDGAGEDARDDLRGRLRLGLHTDVAVTDGPSPHPLVSQVFCSALPVAYAGLPQADWAPFARLVLEAAYEGTLLAGLLNAARGASGRVLLTRLGGGLRQRRRLDRRRPAAGAPARRRRRSRRGARQLRSARTGLARPRTTLRRTGPMSRRAEGGADCGRIPGSATYRAFHLMIDVEMMIL</sequence>
<name>A0A0C6F588_9HYPH</name>
<organism evidence="2 3">
    <name type="scientific">Methylobacterium aquaticum</name>
    <dbReference type="NCBI Taxonomy" id="270351"/>
    <lineage>
        <taxon>Bacteria</taxon>
        <taxon>Pseudomonadati</taxon>
        <taxon>Pseudomonadota</taxon>
        <taxon>Alphaproteobacteria</taxon>
        <taxon>Hyphomicrobiales</taxon>
        <taxon>Methylobacteriaceae</taxon>
        <taxon>Methylobacterium</taxon>
    </lineage>
</organism>
<feature type="compositionally biased region" description="Basic residues" evidence="1">
    <location>
        <begin position="306"/>
        <end position="317"/>
    </location>
</feature>
<dbReference type="PANTHER" id="PTHR35609:SF1">
    <property type="entry name" value="MACRO DOMAIN-CONTAINING PROTEIN"/>
    <property type="match status" value="1"/>
</dbReference>
<dbReference type="PATRIC" id="fig|270351.10.peg.4819"/>
<accession>A0A0C6F588</accession>
<protein>
    <submittedName>
        <fullName evidence="2">Uncharacterized protein</fullName>
    </submittedName>
</protein>
<evidence type="ECO:0000313" key="2">
    <source>
        <dbReference type="EMBL" id="BAQ47921.1"/>
    </source>
</evidence>
<reference evidence="3" key="2">
    <citation type="submission" date="2015-01" db="EMBL/GenBank/DDBJ databases">
        <title>Complete genome sequence of Methylobacterium aquaticum strain 22A.</title>
        <authorList>
            <person name="Tani A."/>
            <person name="Ogura Y."/>
            <person name="Hayashi T."/>
        </authorList>
    </citation>
    <scope>NUCLEOTIDE SEQUENCE [LARGE SCALE GENOMIC DNA]</scope>
    <source>
        <strain evidence="3">MA-22A</strain>
    </source>
</reference>
<dbReference type="EMBL" id="AP014704">
    <property type="protein sequence ID" value="BAQ47921.1"/>
    <property type="molecule type" value="Genomic_DNA"/>
</dbReference>
<dbReference type="STRING" id="270351.Maq22A_c25060"/>
<dbReference type="KEGG" id="maqu:Maq22A_c25060"/>
<proteinExistence type="predicted"/>
<dbReference type="PANTHER" id="PTHR35609">
    <property type="entry name" value="MACRO DOMAIN-CONTAINING PROTEIN"/>
    <property type="match status" value="1"/>
</dbReference>
<dbReference type="RefSeq" id="WP_244533373.1">
    <property type="nucleotide sequence ID" value="NZ_AP014704.1"/>
</dbReference>
<evidence type="ECO:0000256" key="1">
    <source>
        <dbReference type="SAM" id="MobiDB-lite"/>
    </source>
</evidence>
<reference evidence="2 3" key="1">
    <citation type="journal article" date="2015" name="Genome Announc.">
        <title>Complete Genome Sequence of Methylobacterium aquaticum Strain 22A, Isolated from Racomitrium japonicum Moss.</title>
        <authorList>
            <person name="Tani A."/>
            <person name="Ogura Y."/>
            <person name="Hayashi T."/>
            <person name="Kimbara K."/>
        </authorList>
    </citation>
    <scope>NUCLEOTIDE SEQUENCE [LARGE SCALE GENOMIC DNA]</scope>
    <source>
        <strain evidence="2 3">MA-22A</strain>
    </source>
</reference>
<dbReference type="Proteomes" id="UP000061432">
    <property type="component" value="Chromosome"/>
</dbReference>